<accession>A0A098LIH3</accession>
<evidence type="ECO:0008006" key="4">
    <source>
        <dbReference type="Google" id="ProtNLM"/>
    </source>
</evidence>
<feature type="compositionally biased region" description="Basic residues" evidence="1">
    <location>
        <begin position="52"/>
        <end position="63"/>
    </location>
</feature>
<evidence type="ECO:0000256" key="1">
    <source>
        <dbReference type="SAM" id="MobiDB-lite"/>
    </source>
</evidence>
<proteinExistence type="predicted"/>
<feature type="region of interest" description="Disordered" evidence="1">
    <location>
        <begin position="34"/>
        <end position="63"/>
    </location>
</feature>
<dbReference type="AlphaFoldDB" id="A0A098LIH3"/>
<evidence type="ECO:0000313" key="2">
    <source>
        <dbReference type="EMBL" id="GAL86234.1"/>
    </source>
</evidence>
<comment type="caution">
    <text evidence="2">The sequence shown here is derived from an EMBL/GenBank/DDBJ whole genome shotgun (WGS) entry which is preliminary data.</text>
</comment>
<dbReference type="PROSITE" id="PS51257">
    <property type="entry name" value="PROKAR_LIPOPROTEIN"/>
    <property type="match status" value="1"/>
</dbReference>
<dbReference type="Proteomes" id="UP000030185">
    <property type="component" value="Unassembled WGS sequence"/>
</dbReference>
<reference evidence="2 3" key="1">
    <citation type="submission" date="2014-09" db="EMBL/GenBank/DDBJ databases">
        <title>Sporocytophaga myxococcoides PG-01 genome sequencing.</title>
        <authorList>
            <person name="Liu L."/>
            <person name="Gao P.J."/>
            <person name="Chen G.J."/>
            <person name="Wang L.S."/>
        </authorList>
    </citation>
    <scope>NUCLEOTIDE SEQUENCE [LARGE SCALE GENOMIC DNA]</scope>
    <source>
        <strain evidence="2 3">PG-01</strain>
    </source>
</reference>
<protein>
    <recommendedName>
        <fullName evidence="4">Lipoprotein</fullName>
    </recommendedName>
</protein>
<feature type="region of interest" description="Disordered" evidence="1">
    <location>
        <begin position="69"/>
        <end position="88"/>
    </location>
</feature>
<feature type="compositionally biased region" description="Basic residues" evidence="1">
    <location>
        <begin position="77"/>
        <end position="88"/>
    </location>
</feature>
<dbReference type="EMBL" id="BBLT01000007">
    <property type="protein sequence ID" value="GAL86234.1"/>
    <property type="molecule type" value="Genomic_DNA"/>
</dbReference>
<keyword evidence="3" id="KW-1185">Reference proteome</keyword>
<evidence type="ECO:0000313" key="3">
    <source>
        <dbReference type="Proteomes" id="UP000030185"/>
    </source>
</evidence>
<dbReference type="RefSeq" id="WP_045465801.1">
    <property type="nucleotide sequence ID" value="NZ_BBLT01000007.1"/>
</dbReference>
<organism evidence="2 3">
    <name type="scientific">Sporocytophaga myxococcoides</name>
    <dbReference type="NCBI Taxonomy" id="153721"/>
    <lineage>
        <taxon>Bacteria</taxon>
        <taxon>Pseudomonadati</taxon>
        <taxon>Bacteroidota</taxon>
        <taxon>Cytophagia</taxon>
        <taxon>Cytophagales</taxon>
        <taxon>Cytophagaceae</taxon>
        <taxon>Sporocytophaga</taxon>
    </lineage>
</organism>
<sequence length="88" mass="10299">MNLLYFKFIGKTLILFSLGIVLVSACSSEKKTSAKTLNSENHTWQKESNRETKKHLKSVKNKRKELEQYQPSASLYKKPKNGKRKRHF</sequence>
<name>A0A098LIH3_9BACT</name>
<gene>
    <name evidence="2" type="ORF">MYP_3463</name>
</gene>